<evidence type="ECO:0000313" key="2">
    <source>
        <dbReference type="Proteomes" id="UP000011115"/>
    </source>
</evidence>
<protein>
    <submittedName>
        <fullName evidence="1">Uncharacterized protein</fullName>
    </submittedName>
</protein>
<evidence type="ECO:0000313" key="1">
    <source>
        <dbReference type="EnsemblPlants" id="PGSC0003DMT400093737"/>
    </source>
</evidence>
<dbReference type="InParanoid" id="M1DSL2"/>
<reference evidence="2" key="1">
    <citation type="journal article" date="2011" name="Nature">
        <title>Genome sequence and analysis of the tuber crop potato.</title>
        <authorList>
            <consortium name="The Potato Genome Sequencing Consortium"/>
        </authorList>
    </citation>
    <scope>NUCLEOTIDE SEQUENCE [LARGE SCALE GENOMIC DNA]</scope>
    <source>
        <strain evidence="2">cv. DM1-3 516 R44</strain>
    </source>
</reference>
<reference evidence="1" key="2">
    <citation type="submission" date="2015-06" db="UniProtKB">
        <authorList>
            <consortium name="EnsemblPlants"/>
        </authorList>
    </citation>
    <scope>IDENTIFICATION</scope>
    <source>
        <strain evidence="1">DM1-3 516 R44</strain>
    </source>
</reference>
<dbReference type="Gramene" id="PGSC0003DMT400093737">
    <property type="protein sequence ID" value="PGSC0003DMT400093737"/>
    <property type="gene ID" value="PGSC0003DMG400043308"/>
</dbReference>
<name>M1DSL2_SOLTU</name>
<dbReference type="PaxDb" id="4113-PGSC0003DMT400093737"/>
<accession>M1DSL2</accession>
<sequence>MQVTNLRVLSFSVKIEFHYQILKPYSIILGKNEFAAKMERNQDVEVELTEEELMLKLHRITQKIREVEEKTMEVDFATAVKLANSAAMDIKIETRKKILTMVNEEIAMTLEKKEDTTLEIQKLREKYPFLVGKLNATVGEDVKPEIAERKPKNEVGDTTLFLG</sequence>
<dbReference type="Proteomes" id="UP000011115">
    <property type="component" value="Unassembled WGS sequence"/>
</dbReference>
<dbReference type="AlphaFoldDB" id="M1DSL2"/>
<keyword evidence="2" id="KW-1185">Reference proteome</keyword>
<dbReference type="HOGENOM" id="CLU_106060_1_0_1"/>
<dbReference type="EnsemblPlants" id="PGSC0003DMT400093737">
    <property type="protein sequence ID" value="PGSC0003DMT400093737"/>
    <property type="gene ID" value="PGSC0003DMG400043308"/>
</dbReference>
<organism evidence="1 2">
    <name type="scientific">Solanum tuberosum</name>
    <name type="common">Potato</name>
    <dbReference type="NCBI Taxonomy" id="4113"/>
    <lineage>
        <taxon>Eukaryota</taxon>
        <taxon>Viridiplantae</taxon>
        <taxon>Streptophyta</taxon>
        <taxon>Embryophyta</taxon>
        <taxon>Tracheophyta</taxon>
        <taxon>Spermatophyta</taxon>
        <taxon>Magnoliopsida</taxon>
        <taxon>eudicotyledons</taxon>
        <taxon>Gunneridae</taxon>
        <taxon>Pentapetalae</taxon>
        <taxon>asterids</taxon>
        <taxon>lamiids</taxon>
        <taxon>Solanales</taxon>
        <taxon>Solanaceae</taxon>
        <taxon>Solanoideae</taxon>
        <taxon>Solaneae</taxon>
        <taxon>Solanum</taxon>
    </lineage>
</organism>
<proteinExistence type="predicted"/>